<evidence type="ECO:0000256" key="1">
    <source>
        <dbReference type="SAM" id="MobiDB-lite"/>
    </source>
</evidence>
<dbReference type="AlphaFoldDB" id="A0A8H6IX91"/>
<dbReference type="Pfam" id="PF06985">
    <property type="entry name" value="HET"/>
    <property type="match status" value="1"/>
</dbReference>
<feature type="compositionally biased region" description="Basic and acidic residues" evidence="1">
    <location>
        <begin position="291"/>
        <end position="305"/>
    </location>
</feature>
<accession>A0A8H6IX91</accession>
<keyword evidence="4" id="KW-1185">Reference proteome</keyword>
<dbReference type="Proteomes" id="UP000652219">
    <property type="component" value="Unassembled WGS sequence"/>
</dbReference>
<dbReference type="Pfam" id="PF26639">
    <property type="entry name" value="Het-6_barrel"/>
    <property type="match status" value="1"/>
</dbReference>
<evidence type="ECO:0000259" key="2">
    <source>
        <dbReference type="Pfam" id="PF06985"/>
    </source>
</evidence>
<reference evidence="3 4" key="1">
    <citation type="journal article" date="2020" name="Phytopathology">
        <title>Genome Sequence Resources of Colletotrichum truncatum, C. plurivorum, C. musicola, and C. sojae: Four Species Pathogenic to Soybean (Glycine max).</title>
        <authorList>
            <person name="Rogerio F."/>
            <person name="Boufleur T.R."/>
            <person name="Ciampi-Guillardi M."/>
            <person name="Sukno S.A."/>
            <person name="Thon M.R."/>
            <person name="Massola Junior N.S."/>
            <person name="Baroncelli R."/>
        </authorList>
    </citation>
    <scope>NUCLEOTIDE SEQUENCE [LARGE SCALE GENOMIC DNA]</scope>
    <source>
        <strain evidence="3 4">LFN0009</strain>
    </source>
</reference>
<dbReference type="InterPro" id="IPR010730">
    <property type="entry name" value="HET"/>
</dbReference>
<comment type="caution">
    <text evidence="3">The sequence shown here is derived from an EMBL/GenBank/DDBJ whole genome shotgun (WGS) entry which is preliminary data.</text>
</comment>
<dbReference type="EMBL" id="WIGN01000272">
    <property type="protein sequence ID" value="KAF6802417.1"/>
    <property type="molecule type" value="Genomic_DNA"/>
</dbReference>
<dbReference type="InterPro" id="IPR052895">
    <property type="entry name" value="HetReg/Transcr_Mod"/>
</dbReference>
<feature type="domain" description="Heterokaryon incompatibility" evidence="2">
    <location>
        <begin position="51"/>
        <end position="187"/>
    </location>
</feature>
<dbReference type="PANTHER" id="PTHR24148:SF82">
    <property type="entry name" value="HETEROKARYON INCOMPATIBILITY DOMAIN-CONTAINING PROTEIN"/>
    <property type="match status" value="1"/>
</dbReference>
<organism evidence="3 4">
    <name type="scientific">Colletotrichum sojae</name>
    <dbReference type="NCBI Taxonomy" id="2175907"/>
    <lineage>
        <taxon>Eukaryota</taxon>
        <taxon>Fungi</taxon>
        <taxon>Dikarya</taxon>
        <taxon>Ascomycota</taxon>
        <taxon>Pezizomycotina</taxon>
        <taxon>Sordariomycetes</taxon>
        <taxon>Hypocreomycetidae</taxon>
        <taxon>Glomerellales</taxon>
        <taxon>Glomerellaceae</taxon>
        <taxon>Colletotrichum</taxon>
        <taxon>Colletotrichum orchidearum species complex</taxon>
    </lineage>
</organism>
<sequence length="602" mass="67424">MASACPIDGARHEYAPLETEQIRLVVLEPGRRSDPIRCRILAQQLKDAAQYEAISYTWGEDTLTQDIQILPENYPQDAISTLAVSRSCVSVLEDLRSAYSPRILWIDAISIDQASFDERSQQVRIMPLIYRSASQVTICLSRTPEDHTAAFDFISRGRFKNSPPESIQAAKRLFRHPWFSRTWVIQEVAKARQAVVLFEGRTIPWSNFALCARMLELNVPVMSPIRRLRQRGFIHTMSTDQFVKAICESTACECRDPRDRVFAFLSMYPSMMNKDEIEKYRTSGSPASGGDKTEEEARGKGEVATRDSQAAPASETTEESSRGRMTDYAYSVETVYTQFATLLLKNVGLDFLSAMQGRPTTNTLPSWVPDWGVKGQRTILAHLPLTEFNAGGHQDSQSFRILPPSPKTNMERLEVAAIHLGDIVSLGKPCDTQREGWEDVVFRQWRNVAASAAKEHRPKECSTKTAMSFIQNIMTDSDDEYVEARRSLCQKLLVPDRNRQVTSKALLQGLDSEAATKLRVSCHGRRLFVGSNGMIGLASSESCERDLVAVLPGARIPYTFRHLRGPSNSDVMLVGECFVAGMMRGEALGRGSSFLKSKIRIC</sequence>
<feature type="region of interest" description="Disordered" evidence="1">
    <location>
        <begin position="280"/>
        <end position="324"/>
    </location>
</feature>
<proteinExistence type="predicted"/>
<protein>
    <submittedName>
        <fullName evidence="3">Heterokaryon incompatibility protein</fullName>
    </submittedName>
</protein>
<gene>
    <name evidence="3" type="ORF">CSOJ01_11598</name>
</gene>
<evidence type="ECO:0000313" key="4">
    <source>
        <dbReference type="Proteomes" id="UP000652219"/>
    </source>
</evidence>
<dbReference type="PANTHER" id="PTHR24148">
    <property type="entry name" value="ANKYRIN REPEAT DOMAIN-CONTAINING PROTEIN 39 HOMOLOG-RELATED"/>
    <property type="match status" value="1"/>
</dbReference>
<name>A0A8H6IX91_9PEZI</name>
<evidence type="ECO:0000313" key="3">
    <source>
        <dbReference type="EMBL" id="KAF6802417.1"/>
    </source>
</evidence>